<dbReference type="EMBL" id="CP155571">
    <property type="protein sequence ID" value="XFO71008.1"/>
    <property type="molecule type" value="Genomic_DNA"/>
</dbReference>
<evidence type="ECO:0000313" key="3">
    <source>
        <dbReference type="Proteomes" id="UP000216052"/>
    </source>
</evidence>
<evidence type="ECO:0000313" key="2">
    <source>
        <dbReference type="EMBL" id="XFO71008.1"/>
    </source>
</evidence>
<dbReference type="InterPro" id="IPR038765">
    <property type="entry name" value="Papain-like_cys_pep_sf"/>
</dbReference>
<dbReference type="Proteomes" id="UP000216052">
    <property type="component" value="Chromosome"/>
</dbReference>
<gene>
    <name evidence="2" type="ORF">SPACI_010080</name>
</gene>
<feature type="domain" description="Peptidase C1A papain C-terminal" evidence="1">
    <location>
        <begin position="49"/>
        <end position="142"/>
    </location>
</feature>
<sequence length="182" mass="20442">MNLRVILPDNRRLGTGWRPPLPDLRDYDEAHPKLAVALQKLGIDDTVPLPQQVDLRQWCSPVQDQGELGACTAHAAVGIIEYFENRSYSRSITASRLFIYKNARNLQGVTGDQGTYIRDTMGALALCGVPPEKYWPYTDKAPAFDREPASFVYAVTTTMRLCSIFATTRPAALKPRRKCWQA</sequence>
<accession>A0ABZ3IYS4</accession>
<organism evidence="2 3">
    <name type="scientific">Sporomusa acidovorans (strain ATCC 49682 / DSM 3132 / Mol)</name>
    <dbReference type="NCBI Taxonomy" id="1123286"/>
    <lineage>
        <taxon>Bacteria</taxon>
        <taxon>Bacillati</taxon>
        <taxon>Bacillota</taxon>
        <taxon>Negativicutes</taxon>
        <taxon>Selenomonadales</taxon>
        <taxon>Sporomusaceae</taxon>
        <taxon>Sporomusa</taxon>
    </lineage>
</organism>
<evidence type="ECO:0000259" key="1">
    <source>
        <dbReference type="Pfam" id="PF00112"/>
    </source>
</evidence>
<dbReference type="Gene3D" id="3.90.70.10">
    <property type="entry name" value="Cysteine proteinases"/>
    <property type="match status" value="1"/>
</dbReference>
<dbReference type="Pfam" id="PF00112">
    <property type="entry name" value="Peptidase_C1"/>
    <property type="match status" value="1"/>
</dbReference>
<protein>
    <recommendedName>
        <fullName evidence="1">Peptidase C1A papain C-terminal domain-containing protein</fullName>
    </recommendedName>
</protein>
<reference evidence="2" key="1">
    <citation type="submission" date="2024-05" db="EMBL/GenBank/DDBJ databases">
        <title>Isolation and characterization of Sporomusa carbonis sp. nov., a carboxydotrophic hydrogenogen in the genus of Sporomusa isolated from a charcoal burning pile.</title>
        <authorList>
            <person name="Boeer T."/>
            <person name="Rosenbaum F."/>
            <person name="Eysell L."/>
            <person name="Mueller V."/>
            <person name="Daniel R."/>
            <person name="Poehlein A."/>
        </authorList>
    </citation>
    <scope>NUCLEOTIDE SEQUENCE [LARGE SCALE GENOMIC DNA]</scope>
    <source>
        <strain evidence="2">DSM 3132</strain>
    </source>
</reference>
<dbReference type="RefSeq" id="WP_211285180.1">
    <property type="nucleotide sequence ID" value="NZ_CP155571.1"/>
</dbReference>
<dbReference type="SUPFAM" id="SSF54001">
    <property type="entry name" value="Cysteine proteinases"/>
    <property type="match status" value="1"/>
</dbReference>
<dbReference type="InterPro" id="IPR000668">
    <property type="entry name" value="Peptidase_C1A_C"/>
</dbReference>
<keyword evidence="3" id="KW-1185">Reference proteome</keyword>
<proteinExistence type="predicted"/>
<name>A0ABZ3IYS4_SPOA4</name>